<keyword evidence="2" id="KW-0560">Oxidoreductase</keyword>
<dbReference type="EMBL" id="JAVHJO010000016">
    <property type="protein sequence ID" value="KAK6526411.1"/>
    <property type="molecule type" value="Genomic_DNA"/>
</dbReference>
<dbReference type="CDD" id="cd05233">
    <property type="entry name" value="SDR_c"/>
    <property type="match status" value="1"/>
</dbReference>
<gene>
    <name evidence="4" type="ORF">TWF694_005005</name>
</gene>
<comment type="caution">
    <text evidence="4">The sequence shown here is derived from an EMBL/GenBank/DDBJ whole genome shotgun (WGS) entry which is preliminary data.</text>
</comment>
<reference evidence="4 5" key="1">
    <citation type="submission" date="2019-10" db="EMBL/GenBank/DDBJ databases">
        <authorList>
            <person name="Palmer J.M."/>
        </authorList>
    </citation>
    <scope>NUCLEOTIDE SEQUENCE [LARGE SCALE GENOMIC DNA]</scope>
    <source>
        <strain evidence="4 5">TWF694</strain>
    </source>
</reference>
<dbReference type="PRINTS" id="PR00080">
    <property type="entry name" value="SDRFAMILY"/>
</dbReference>
<comment type="similarity">
    <text evidence="1 3">Belongs to the short-chain dehydrogenases/reductases (SDR) family.</text>
</comment>
<dbReference type="PANTHER" id="PTHR42760:SF37">
    <property type="entry name" value="CLAVALDEHYDE DEHYDROGENASE"/>
    <property type="match status" value="1"/>
</dbReference>
<evidence type="ECO:0000313" key="5">
    <source>
        <dbReference type="Proteomes" id="UP001365542"/>
    </source>
</evidence>
<dbReference type="PANTHER" id="PTHR42760">
    <property type="entry name" value="SHORT-CHAIN DEHYDROGENASES/REDUCTASES FAMILY MEMBER"/>
    <property type="match status" value="1"/>
</dbReference>
<organism evidence="4 5">
    <name type="scientific">Orbilia ellipsospora</name>
    <dbReference type="NCBI Taxonomy" id="2528407"/>
    <lineage>
        <taxon>Eukaryota</taxon>
        <taxon>Fungi</taxon>
        <taxon>Dikarya</taxon>
        <taxon>Ascomycota</taxon>
        <taxon>Pezizomycotina</taxon>
        <taxon>Orbiliomycetes</taxon>
        <taxon>Orbiliales</taxon>
        <taxon>Orbiliaceae</taxon>
        <taxon>Orbilia</taxon>
    </lineage>
</organism>
<evidence type="ECO:0000256" key="2">
    <source>
        <dbReference type="ARBA" id="ARBA00023002"/>
    </source>
</evidence>
<proteinExistence type="inferred from homology"/>
<dbReference type="AlphaFoldDB" id="A0AAV9WVK9"/>
<evidence type="ECO:0000313" key="4">
    <source>
        <dbReference type="EMBL" id="KAK6526411.1"/>
    </source>
</evidence>
<sequence>MSETKDYRIISTVPSIQKFAKYHHDTYPSISPSLSKDHLTSKSVVITGASKGLGQATALSFAKAGCSKIALCARSPLTSLTQSILLAAKEAGHPPPEIITAQVDVTSQSDVESFANQVADKFKTVDILINNAGYLEEWRILGNSQPDEWWKTWEVNLKGTYLITKFFLPLLLPSSNKTILNLSSNGAHAGSSGASAYQISKMAVCRLTEYISNEYHNQGVVVMAVHPGGVMTELAKGMPEHMHGLLVDTPELGGDAMVWFGRERREWLSGRYVCVNWDVEELEAKKKEIVEGDLLKFRITI</sequence>
<protein>
    <submittedName>
        <fullName evidence="4">Uncharacterized protein</fullName>
    </submittedName>
</protein>
<dbReference type="SUPFAM" id="SSF51735">
    <property type="entry name" value="NAD(P)-binding Rossmann-fold domains"/>
    <property type="match status" value="1"/>
</dbReference>
<keyword evidence="5" id="KW-1185">Reference proteome</keyword>
<accession>A0AAV9WVK9</accession>
<dbReference type="Pfam" id="PF00106">
    <property type="entry name" value="adh_short"/>
    <property type="match status" value="1"/>
</dbReference>
<dbReference type="Gene3D" id="3.40.50.720">
    <property type="entry name" value="NAD(P)-binding Rossmann-like Domain"/>
    <property type="match status" value="1"/>
</dbReference>
<dbReference type="GO" id="GO:0016616">
    <property type="term" value="F:oxidoreductase activity, acting on the CH-OH group of donors, NAD or NADP as acceptor"/>
    <property type="evidence" value="ECO:0007669"/>
    <property type="project" value="TreeGrafter"/>
</dbReference>
<evidence type="ECO:0000256" key="1">
    <source>
        <dbReference type="ARBA" id="ARBA00006484"/>
    </source>
</evidence>
<dbReference type="InterPro" id="IPR002347">
    <property type="entry name" value="SDR_fam"/>
</dbReference>
<name>A0AAV9WVK9_9PEZI</name>
<evidence type="ECO:0000256" key="3">
    <source>
        <dbReference type="RuleBase" id="RU000363"/>
    </source>
</evidence>
<dbReference type="Proteomes" id="UP001365542">
    <property type="component" value="Unassembled WGS sequence"/>
</dbReference>
<dbReference type="InterPro" id="IPR036291">
    <property type="entry name" value="NAD(P)-bd_dom_sf"/>
</dbReference>
<dbReference type="PRINTS" id="PR00081">
    <property type="entry name" value="GDHRDH"/>
</dbReference>